<evidence type="ECO:0000313" key="1">
    <source>
        <dbReference type="EMBL" id="KZV39464.1"/>
    </source>
</evidence>
<evidence type="ECO:0000313" key="2">
    <source>
        <dbReference type="Proteomes" id="UP000250235"/>
    </source>
</evidence>
<dbReference type="AlphaFoldDB" id="A0A2Z7BYJ1"/>
<dbReference type="EMBL" id="KV000960">
    <property type="protein sequence ID" value="KZV39464.1"/>
    <property type="molecule type" value="Genomic_DNA"/>
</dbReference>
<organism evidence="1 2">
    <name type="scientific">Dorcoceras hygrometricum</name>
    <dbReference type="NCBI Taxonomy" id="472368"/>
    <lineage>
        <taxon>Eukaryota</taxon>
        <taxon>Viridiplantae</taxon>
        <taxon>Streptophyta</taxon>
        <taxon>Embryophyta</taxon>
        <taxon>Tracheophyta</taxon>
        <taxon>Spermatophyta</taxon>
        <taxon>Magnoliopsida</taxon>
        <taxon>eudicotyledons</taxon>
        <taxon>Gunneridae</taxon>
        <taxon>Pentapetalae</taxon>
        <taxon>asterids</taxon>
        <taxon>lamiids</taxon>
        <taxon>Lamiales</taxon>
        <taxon>Gesneriaceae</taxon>
        <taxon>Didymocarpoideae</taxon>
        <taxon>Trichosporeae</taxon>
        <taxon>Loxocarpinae</taxon>
        <taxon>Dorcoceras</taxon>
    </lineage>
</organism>
<protein>
    <submittedName>
        <fullName evidence="1">Uncharacterized protein</fullName>
    </submittedName>
</protein>
<reference evidence="1 2" key="1">
    <citation type="journal article" date="2015" name="Proc. Natl. Acad. Sci. U.S.A.">
        <title>The resurrection genome of Boea hygrometrica: A blueprint for survival of dehydration.</title>
        <authorList>
            <person name="Xiao L."/>
            <person name="Yang G."/>
            <person name="Zhang L."/>
            <person name="Yang X."/>
            <person name="Zhao S."/>
            <person name="Ji Z."/>
            <person name="Zhou Q."/>
            <person name="Hu M."/>
            <person name="Wang Y."/>
            <person name="Chen M."/>
            <person name="Xu Y."/>
            <person name="Jin H."/>
            <person name="Xiao X."/>
            <person name="Hu G."/>
            <person name="Bao F."/>
            <person name="Hu Y."/>
            <person name="Wan P."/>
            <person name="Li L."/>
            <person name="Deng X."/>
            <person name="Kuang T."/>
            <person name="Xiang C."/>
            <person name="Zhu J.K."/>
            <person name="Oliver M.J."/>
            <person name="He Y."/>
        </authorList>
    </citation>
    <scope>NUCLEOTIDE SEQUENCE [LARGE SCALE GENOMIC DNA]</scope>
    <source>
        <strain evidence="2">cv. XS01</strain>
    </source>
</reference>
<accession>A0A2Z7BYJ1</accession>
<proteinExistence type="predicted"/>
<keyword evidence="2" id="KW-1185">Reference proteome</keyword>
<name>A0A2Z7BYJ1_9LAMI</name>
<dbReference type="Proteomes" id="UP000250235">
    <property type="component" value="Unassembled WGS sequence"/>
</dbReference>
<sequence length="148" mass="16659">MMSRDVSFGHMKLTRNGFQDVSGCLHLTGERGHGTGRFERDSYASSFGGIAEESRSGIAERNPNLTTPIGEKWVALDPTCQDRSSHTTFESFDQREEEREEATVCRLVVFRPIGSFVQWGDVARRSYHDPMGKSGIVIPEPQWLWAHG</sequence>
<gene>
    <name evidence="1" type="ORF">F511_11756</name>
</gene>